<dbReference type="InterPro" id="IPR050447">
    <property type="entry name" value="Erg6_SMT_methyltransf"/>
</dbReference>
<dbReference type="AlphaFoldDB" id="C3ZKH4"/>
<feature type="domain" description="Methyltransferase type 11" evidence="3">
    <location>
        <begin position="312"/>
        <end position="410"/>
    </location>
</feature>
<dbReference type="Pfam" id="PF08241">
    <property type="entry name" value="Methyltransf_11"/>
    <property type="match status" value="1"/>
</dbReference>
<evidence type="ECO:0000256" key="1">
    <source>
        <dbReference type="ARBA" id="ARBA00022679"/>
    </source>
</evidence>
<dbReference type="Gene3D" id="3.40.50.150">
    <property type="entry name" value="Vaccinia Virus protein VP39"/>
    <property type="match status" value="2"/>
</dbReference>
<gene>
    <name evidence="4" type="ORF">BRAFLDRAFT_119070</name>
</gene>
<sequence>MSQEDHKLRQRIRYRHVEKIYKDLEELGYHDNDPLKVTDLITLDQWHYFGLEPVDAAIKLLDVREGARVLDVGAGIGGASRYLAHKTKCHVTAAELLPDNHRVGQDLTSRCGMTGSVKHVCGDIITTELGKQEFDHVMSFQVILYVEDKPRLFRQLYDSLKPGGTIFFEEFYRLKDVENSDEQAALDFFLLCVNTMPTQQDYKQLLEDAGFQVTVHDNSDAYSEYTHGRWENWDQQRDKYVRLYGEDMVDGWLKLIVTTKKLCNEFGLLGYHDNDPLKVTDLITLDQWHYFGTEPVDAAMKLLDIREGARVLDVGAGIGGPSRYLAHKSKCHVTASELLPDNHRVGQDLTSRCGMTGSVKHVCGDIITTELGDQEFDHVMSIQAIYYVEDKPRLFRQLYDSLKPGGTICFEEFCRLKDVENSDEQAALDFFLLCVNTMPTHGDYRQLLEDAGFQVTVHDISDTYSEYTHGRWENWDQQRDKYVRLYGEDMVDGWLKFIVTAKKLCNEFGLVGGGRFVARKV</sequence>
<dbReference type="SUPFAM" id="SSF53335">
    <property type="entry name" value="S-adenosyl-L-methionine-dependent methyltransferases"/>
    <property type="match status" value="2"/>
</dbReference>
<evidence type="ECO:0000313" key="4">
    <source>
        <dbReference type="EMBL" id="EEN47073.1"/>
    </source>
</evidence>
<dbReference type="EMBL" id="GG666636">
    <property type="protein sequence ID" value="EEN47073.1"/>
    <property type="molecule type" value="Genomic_DNA"/>
</dbReference>
<evidence type="ECO:0000259" key="3">
    <source>
        <dbReference type="Pfam" id="PF08241"/>
    </source>
</evidence>
<dbReference type="GO" id="GO:0008757">
    <property type="term" value="F:S-adenosylmethionine-dependent methyltransferase activity"/>
    <property type="evidence" value="ECO:0007669"/>
    <property type="project" value="InterPro"/>
</dbReference>
<accession>C3ZKH4</accession>
<keyword evidence="1" id="KW-0808">Transferase</keyword>
<organism>
    <name type="scientific">Branchiostoma floridae</name>
    <name type="common">Florida lancelet</name>
    <name type="synonym">Amphioxus</name>
    <dbReference type="NCBI Taxonomy" id="7739"/>
    <lineage>
        <taxon>Eukaryota</taxon>
        <taxon>Metazoa</taxon>
        <taxon>Chordata</taxon>
        <taxon>Cephalochordata</taxon>
        <taxon>Leptocardii</taxon>
        <taxon>Amphioxiformes</taxon>
        <taxon>Branchiostomatidae</taxon>
        <taxon>Branchiostoma</taxon>
    </lineage>
</organism>
<dbReference type="Pfam" id="PF13489">
    <property type="entry name" value="Methyltransf_23"/>
    <property type="match status" value="1"/>
</dbReference>
<dbReference type="InParanoid" id="C3ZKH4"/>
<dbReference type="PANTHER" id="PTHR44068">
    <property type="entry name" value="ZGC:194242"/>
    <property type="match status" value="1"/>
</dbReference>
<proteinExistence type="inferred from homology"/>
<reference evidence="4" key="1">
    <citation type="journal article" date="2008" name="Nature">
        <title>The amphioxus genome and the evolution of the chordate karyotype.</title>
        <authorList>
            <consortium name="US DOE Joint Genome Institute (JGI-PGF)"/>
            <person name="Putnam N.H."/>
            <person name="Butts T."/>
            <person name="Ferrier D.E.K."/>
            <person name="Furlong R.F."/>
            <person name="Hellsten U."/>
            <person name="Kawashima T."/>
            <person name="Robinson-Rechavi M."/>
            <person name="Shoguchi E."/>
            <person name="Terry A."/>
            <person name="Yu J.-K."/>
            <person name="Benito-Gutierrez E.L."/>
            <person name="Dubchak I."/>
            <person name="Garcia-Fernandez J."/>
            <person name="Gibson-Brown J.J."/>
            <person name="Grigoriev I.V."/>
            <person name="Horton A.C."/>
            <person name="de Jong P.J."/>
            <person name="Jurka J."/>
            <person name="Kapitonov V.V."/>
            <person name="Kohara Y."/>
            <person name="Kuroki Y."/>
            <person name="Lindquist E."/>
            <person name="Lucas S."/>
            <person name="Osoegawa K."/>
            <person name="Pennacchio L.A."/>
            <person name="Salamov A.A."/>
            <person name="Satou Y."/>
            <person name="Sauka-Spengler T."/>
            <person name="Schmutz J."/>
            <person name="Shin-I T."/>
            <person name="Toyoda A."/>
            <person name="Bronner-Fraser M."/>
            <person name="Fujiyama A."/>
            <person name="Holland L.Z."/>
            <person name="Holland P.W.H."/>
            <person name="Satoh N."/>
            <person name="Rokhsar D.S."/>
        </authorList>
    </citation>
    <scope>NUCLEOTIDE SEQUENCE [LARGE SCALE GENOMIC DNA]</scope>
    <source>
        <strain evidence="4">S238N-H82</strain>
        <tissue evidence="4">Testes</tissue>
    </source>
</reference>
<name>C3ZKH4_BRAFL</name>
<dbReference type="InterPro" id="IPR029063">
    <property type="entry name" value="SAM-dependent_MTases_sf"/>
</dbReference>
<protein>
    <recommendedName>
        <fullName evidence="3">Methyltransferase type 11 domain-containing protein</fullName>
    </recommendedName>
</protein>
<dbReference type="CDD" id="cd02440">
    <property type="entry name" value="AdoMet_MTases"/>
    <property type="match status" value="2"/>
</dbReference>
<evidence type="ECO:0000256" key="2">
    <source>
        <dbReference type="ARBA" id="ARBA00038188"/>
    </source>
</evidence>
<comment type="similarity">
    <text evidence="2">Belongs to the class I-like SAM-binding methyltransferase superfamily. Erg6/SMT family.</text>
</comment>
<dbReference type="eggNOG" id="KOG1269">
    <property type="taxonomic scope" value="Eukaryota"/>
</dbReference>
<dbReference type="InterPro" id="IPR013216">
    <property type="entry name" value="Methyltransf_11"/>
</dbReference>
<dbReference type="PANTHER" id="PTHR44068:SF1">
    <property type="entry name" value="HYPOTHETICAL LOC100005854"/>
    <property type="match status" value="1"/>
</dbReference>